<dbReference type="GO" id="GO:0019290">
    <property type="term" value="P:siderophore biosynthetic process"/>
    <property type="evidence" value="ECO:0007669"/>
    <property type="project" value="TreeGrafter"/>
</dbReference>
<organism evidence="2 3">
    <name type="scientific">Bradyrhizobium betae</name>
    <dbReference type="NCBI Taxonomy" id="244734"/>
    <lineage>
        <taxon>Bacteria</taxon>
        <taxon>Pseudomonadati</taxon>
        <taxon>Pseudomonadota</taxon>
        <taxon>Alphaproteobacteria</taxon>
        <taxon>Hyphomicrobiales</taxon>
        <taxon>Nitrobacteraceae</taxon>
        <taxon>Bradyrhizobium</taxon>
    </lineage>
</organism>
<dbReference type="AlphaFoldDB" id="A0A5P6NZK3"/>
<dbReference type="KEGG" id="bbet:F8237_03260"/>
<dbReference type="GO" id="GO:0005829">
    <property type="term" value="C:cytosol"/>
    <property type="evidence" value="ECO:0007669"/>
    <property type="project" value="TreeGrafter"/>
</dbReference>
<gene>
    <name evidence="2" type="ORF">F8237_03260</name>
</gene>
<feature type="domain" description="MbtH-like" evidence="1">
    <location>
        <begin position="10"/>
        <end position="58"/>
    </location>
</feature>
<dbReference type="SUPFAM" id="SSF160582">
    <property type="entry name" value="MbtH-like"/>
    <property type="match status" value="1"/>
</dbReference>
<dbReference type="PANTHER" id="PTHR38444">
    <property type="entry name" value="ENTEROBACTIN BIOSYNTHESIS PROTEIN YBDZ"/>
    <property type="match status" value="1"/>
</dbReference>
<dbReference type="Pfam" id="PF03621">
    <property type="entry name" value="MbtH"/>
    <property type="match status" value="1"/>
</dbReference>
<dbReference type="PANTHER" id="PTHR38444:SF1">
    <property type="entry name" value="ENTEROBACTIN BIOSYNTHESIS PROTEIN YBDZ"/>
    <property type="match status" value="1"/>
</dbReference>
<dbReference type="InterPro" id="IPR005153">
    <property type="entry name" value="MbtH-like_dom"/>
</dbReference>
<dbReference type="InterPro" id="IPR037407">
    <property type="entry name" value="MLP_fam"/>
</dbReference>
<dbReference type="Proteomes" id="UP000325641">
    <property type="component" value="Chromosome"/>
</dbReference>
<evidence type="ECO:0000313" key="3">
    <source>
        <dbReference type="Proteomes" id="UP000325641"/>
    </source>
</evidence>
<protein>
    <submittedName>
        <fullName evidence="2">MbtH family protein</fullName>
    </submittedName>
</protein>
<dbReference type="Gene3D" id="3.90.820.10">
    <property type="entry name" value="Structural Genomics, Unknown Function 30-nov-00 1gh9 Mol_id"/>
    <property type="match status" value="1"/>
</dbReference>
<reference evidence="3" key="1">
    <citation type="submission" date="2019-10" db="EMBL/GenBank/DDBJ databases">
        <title>Complete Genome Sequence of Bradyrhizobium betae type strain PL7HG1T.</title>
        <authorList>
            <person name="Bromfield E.S.P."/>
            <person name="Cloutier S."/>
        </authorList>
    </citation>
    <scope>NUCLEOTIDE SEQUENCE [LARGE SCALE GENOMIC DNA]</scope>
    <source>
        <strain evidence="3">PL7HG1</strain>
    </source>
</reference>
<dbReference type="OrthoDB" id="7584480at2"/>
<dbReference type="RefSeq" id="WP_151642376.1">
    <property type="nucleotide sequence ID" value="NZ_CP044543.1"/>
</dbReference>
<proteinExistence type="predicted"/>
<dbReference type="EMBL" id="CP044543">
    <property type="protein sequence ID" value="QFI71472.1"/>
    <property type="molecule type" value="Genomic_DNA"/>
</dbReference>
<dbReference type="SMART" id="SM00923">
    <property type="entry name" value="MbtH"/>
    <property type="match status" value="1"/>
</dbReference>
<sequence length="75" mass="8225">MDGEPASGNWSIDGDEFVVLVNHDAQYAIWPAAKPIPAGWNQAHSAAQKADCLAFVESCWIDMRAGKLPDRTVQR</sequence>
<name>A0A5P6NZK3_9BRAD</name>
<accession>A0A5P6NZK3</accession>
<evidence type="ECO:0000259" key="1">
    <source>
        <dbReference type="SMART" id="SM00923"/>
    </source>
</evidence>
<evidence type="ECO:0000313" key="2">
    <source>
        <dbReference type="EMBL" id="QFI71472.1"/>
    </source>
</evidence>
<dbReference type="InterPro" id="IPR038020">
    <property type="entry name" value="MbtH-like_sf"/>
</dbReference>